<evidence type="ECO:0000256" key="1">
    <source>
        <dbReference type="SAM" id="Phobius"/>
    </source>
</evidence>
<keyword evidence="1" id="KW-0472">Membrane</keyword>
<feature type="transmembrane region" description="Helical" evidence="1">
    <location>
        <begin position="6"/>
        <end position="31"/>
    </location>
</feature>
<gene>
    <name evidence="2" type="ORF">UFOPK3339_00675</name>
</gene>
<accession>A0A6J7DCA1</accession>
<name>A0A6J7DCA1_9ZZZZ</name>
<proteinExistence type="predicted"/>
<protein>
    <submittedName>
        <fullName evidence="2">Unannotated protein</fullName>
    </submittedName>
</protein>
<keyword evidence="1" id="KW-1133">Transmembrane helix</keyword>
<feature type="transmembrane region" description="Helical" evidence="1">
    <location>
        <begin position="38"/>
        <end position="55"/>
    </location>
</feature>
<evidence type="ECO:0000313" key="2">
    <source>
        <dbReference type="EMBL" id="CAB4866564.1"/>
    </source>
</evidence>
<organism evidence="2">
    <name type="scientific">freshwater metagenome</name>
    <dbReference type="NCBI Taxonomy" id="449393"/>
    <lineage>
        <taxon>unclassified sequences</taxon>
        <taxon>metagenomes</taxon>
        <taxon>ecological metagenomes</taxon>
    </lineage>
</organism>
<reference evidence="2" key="1">
    <citation type="submission" date="2020-05" db="EMBL/GenBank/DDBJ databases">
        <authorList>
            <person name="Chiriac C."/>
            <person name="Salcher M."/>
            <person name="Ghai R."/>
            <person name="Kavagutti S V."/>
        </authorList>
    </citation>
    <scope>NUCLEOTIDE SEQUENCE</scope>
</reference>
<dbReference type="AlphaFoldDB" id="A0A6J7DCA1"/>
<feature type="transmembrane region" description="Helical" evidence="1">
    <location>
        <begin position="61"/>
        <end position="78"/>
    </location>
</feature>
<dbReference type="EMBL" id="CAFBLF010000088">
    <property type="protein sequence ID" value="CAB4866564.1"/>
    <property type="molecule type" value="Genomic_DNA"/>
</dbReference>
<sequence>MESLAILVTFMLLAEVLFALAVIIFAILARFRGRFRRTALVLIVLLSIETAWALWTLPAFGFPSLVAFVLSAGIFWWPQKRSTTGRRS</sequence>
<keyword evidence="1" id="KW-0812">Transmembrane</keyword>